<name>A0A9P6AGH2_9AGAM</name>
<evidence type="ECO:0000313" key="1">
    <source>
        <dbReference type="EMBL" id="KAF9504900.1"/>
    </source>
</evidence>
<sequence>MPRGQSFISTTLSPPMNSIKVSQTPSADRYVALKGCWPCRYRMKGCKPGPEGRCKDCETFNIRCCGQGIDRPAGTDVKERVRALIKEWISNRANRGPSVPPLDVTRVMPSLLSSPVANPAIHQYSDGTPNSPSWAVIAQHDNTAGPAPSHNHESTIYQYTPLSSSPPCTTTIMCSPLPQGSTILRIASKRCLLGLYAQLISFKPPMTPSTECLLPGAYIQVIYDILRPYTPTRFCEMHLHASILFACRVLREELPFSLCVRTG</sequence>
<proteinExistence type="predicted"/>
<reference evidence="1" key="1">
    <citation type="journal article" date="2020" name="Nat. Commun.">
        <title>Large-scale genome sequencing of mycorrhizal fungi provides insights into the early evolution of symbiotic traits.</title>
        <authorList>
            <person name="Miyauchi S."/>
            <person name="Kiss E."/>
            <person name="Kuo A."/>
            <person name="Drula E."/>
            <person name="Kohler A."/>
            <person name="Sanchez-Garcia M."/>
            <person name="Morin E."/>
            <person name="Andreopoulos B."/>
            <person name="Barry K.W."/>
            <person name="Bonito G."/>
            <person name="Buee M."/>
            <person name="Carver A."/>
            <person name="Chen C."/>
            <person name="Cichocki N."/>
            <person name="Clum A."/>
            <person name="Culley D."/>
            <person name="Crous P.W."/>
            <person name="Fauchery L."/>
            <person name="Girlanda M."/>
            <person name="Hayes R.D."/>
            <person name="Keri Z."/>
            <person name="LaButti K."/>
            <person name="Lipzen A."/>
            <person name="Lombard V."/>
            <person name="Magnuson J."/>
            <person name="Maillard F."/>
            <person name="Murat C."/>
            <person name="Nolan M."/>
            <person name="Ohm R.A."/>
            <person name="Pangilinan J."/>
            <person name="Pereira M.F."/>
            <person name="Perotto S."/>
            <person name="Peter M."/>
            <person name="Pfister S."/>
            <person name="Riley R."/>
            <person name="Sitrit Y."/>
            <person name="Stielow J.B."/>
            <person name="Szollosi G."/>
            <person name="Zifcakova L."/>
            <person name="Stursova M."/>
            <person name="Spatafora J.W."/>
            <person name="Tedersoo L."/>
            <person name="Vaario L.M."/>
            <person name="Yamada A."/>
            <person name="Yan M."/>
            <person name="Wang P."/>
            <person name="Xu J."/>
            <person name="Bruns T."/>
            <person name="Baldrian P."/>
            <person name="Vilgalys R."/>
            <person name="Dunand C."/>
            <person name="Henrissat B."/>
            <person name="Grigoriev I.V."/>
            <person name="Hibbett D."/>
            <person name="Nagy L.G."/>
            <person name="Martin F.M."/>
        </authorList>
    </citation>
    <scope>NUCLEOTIDE SEQUENCE</scope>
    <source>
        <strain evidence="1">UP504</strain>
    </source>
</reference>
<keyword evidence="2" id="KW-1185">Reference proteome</keyword>
<dbReference type="Proteomes" id="UP000886523">
    <property type="component" value="Unassembled WGS sequence"/>
</dbReference>
<protein>
    <submittedName>
        <fullName evidence="1">Uncharacterized protein</fullName>
    </submittedName>
</protein>
<dbReference type="EMBL" id="MU129185">
    <property type="protein sequence ID" value="KAF9504900.1"/>
    <property type="molecule type" value="Genomic_DNA"/>
</dbReference>
<evidence type="ECO:0000313" key="2">
    <source>
        <dbReference type="Proteomes" id="UP000886523"/>
    </source>
</evidence>
<organism evidence="1 2">
    <name type="scientific">Hydnum rufescens UP504</name>
    <dbReference type="NCBI Taxonomy" id="1448309"/>
    <lineage>
        <taxon>Eukaryota</taxon>
        <taxon>Fungi</taxon>
        <taxon>Dikarya</taxon>
        <taxon>Basidiomycota</taxon>
        <taxon>Agaricomycotina</taxon>
        <taxon>Agaricomycetes</taxon>
        <taxon>Cantharellales</taxon>
        <taxon>Hydnaceae</taxon>
        <taxon>Hydnum</taxon>
    </lineage>
</organism>
<comment type="caution">
    <text evidence="1">The sequence shown here is derived from an EMBL/GenBank/DDBJ whole genome shotgun (WGS) entry which is preliminary data.</text>
</comment>
<dbReference type="AlphaFoldDB" id="A0A9P6AGH2"/>
<accession>A0A9P6AGH2</accession>
<gene>
    <name evidence="1" type="ORF">BS47DRAFT_599997</name>
</gene>